<gene>
    <name evidence="2" type="ORF">DCAR_011933</name>
</gene>
<dbReference type="Gramene" id="KZN03177">
    <property type="protein sequence ID" value="KZN03177"/>
    <property type="gene ID" value="DCAR_011933"/>
</dbReference>
<dbReference type="EMBL" id="LNRQ01000003">
    <property type="protein sequence ID" value="KZN03177.1"/>
    <property type="molecule type" value="Genomic_DNA"/>
</dbReference>
<name>A0A161Y1Y9_DAUCS</name>
<organism evidence="2">
    <name type="scientific">Daucus carota subsp. sativus</name>
    <name type="common">Carrot</name>
    <dbReference type="NCBI Taxonomy" id="79200"/>
    <lineage>
        <taxon>Eukaryota</taxon>
        <taxon>Viridiplantae</taxon>
        <taxon>Streptophyta</taxon>
        <taxon>Embryophyta</taxon>
        <taxon>Tracheophyta</taxon>
        <taxon>Spermatophyta</taxon>
        <taxon>Magnoliopsida</taxon>
        <taxon>eudicotyledons</taxon>
        <taxon>Gunneridae</taxon>
        <taxon>Pentapetalae</taxon>
        <taxon>asterids</taxon>
        <taxon>campanulids</taxon>
        <taxon>Apiales</taxon>
        <taxon>Apiaceae</taxon>
        <taxon>Apioideae</taxon>
        <taxon>Scandiceae</taxon>
        <taxon>Daucinae</taxon>
        <taxon>Daucus</taxon>
        <taxon>Daucus sect. Daucus</taxon>
    </lineage>
</organism>
<protein>
    <recommendedName>
        <fullName evidence="1">DUF7788 domain-containing protein</fullName>
    </recommendedName>
</protein>
<reference evidence="2" key="1">
    <citation type="journal article" date="2016" name="Nat. Genet.">
        <title>A high-quality carrot genome assembly provides new insights into carotenoid accumulation and asterid genome evolution.</title>
        <authorList>
            <person name="Iorizzo M."/>
            <person name="Ellison S."/>
            <person name="Senalik D."/>
            <person name="Zeng P."/>
            <person name="Satapoomin P."/>
            <person name="Huang J."/>
            <person name="Bowman M."/>
            <person name="Iovene M."/>
            <person name="Sanseverino W."/>
            <person name="Cavagnaro P."/>
            <person name="Yildiz M."/>
            <person name="Macko-Podgorni A."/>
            <person name="Moranska E."/>
            <person name="Grzebelus E."/>
            <person name="Grzebelus D."/>
            <person name="Ashrafi H."/>
            <person name="Zheng Z."/>
            <person name="Cheng S."/>
            <person name="Spooner D."/>
            <person name="Van Deynze A."/>
            <person name="Simon P."/>
        </authorList>
    </citation>
    <scope>NUCLEOTIDE SEQUENCE [LARGE SCALE GENOMIC DNA]</scope>
    <source>
        <tissue evidence="2">Leaf</tissue>
    </source>
</reference>
<dbReference type="InterPro" id="IPR011205">
    <property type="entry name" value="UCP015417_vWA"/>
</dbReference>
<evidence type="ECO:0000259" key="1">
    <source>
        <dbReference type="Pfam" id="PF25043"/>
    </source>
</evidence>
<comment type="caution">
    <text evidence="2">The sequence shown here is derived from an EMBL/GenBank/DDBJ whole genome shotgun (WGS) entry which is preliminary data.</text>
</comment>
<dbReference type="InterPro" id="IPR056690">
    <property type="entry name" value="DUF7788"/>
</dbReference>
<evidence type="ECO:0000313" key="2">
    <source>
        <dbReference type="EMBL" id="KZN03177.1"/>
    </source>
</evidence>
<accession>A0A161Y1Y9</accession>
<dbReference type="OMA" id="RIMEWGM"/>
<dbReference type="AlphaFoldDB" id="A0A161Y1Y9"/>
<proteinExistence type="predicted"/>
<dbReference type="Pfam" id="PF25043">
    <property type="entry name" value="DUF7788"/>
    <property type="match status" value="1"/>
</dbReference>
<sequence>MKGVYMDVCLALGILVSELNEEPWSGKLITFNTNLELQKFEGEDLRLTVNFVRGLEVGSATNFQKGFHVILKLAEAGKLKEEQMIKR</sequence>
<dbReference type="PANTHER" id="PTHR31373">
    <property type="entry name" value="OS06G0652100 PROTEIN"/>
    <property type="match status" value="1"/>
</dbReference>
<dbReference type="PANTHER" id="PTHR31373:SF17">
    <property type="entry name" value="OS06G0652100 PROTEIN"/>
    <property type="match status" value="1"/>
</dbReference>
<feature type="domain" description="DUF7788" evidence="1">
    <location>
        <begin position="4"/>
        <end position="87"/>
    </location>
</feature>